<evidence type="ECO:0000256" key="1">
    <source>
        <dbReference type="ARBA" id="ARBA00022857"/>
    </source>
</evidence>
<dbReference type="Proteomes" id="UP001172102">
    <property type="component" value="Unassembled WGS sequence"/>
</dbReference>
<evidence type="ECO:0000313" key="3">
    <source>
        <dbReference type="Proteomes" id="UP001172102"/>
    </source>
</evidence>
<sequence length="269" mass="28962">MSSYAVTGTSRGLGLEFVRQLSQNPQNTVFAIARTPEAATDLKALAEERANVHIIKADVTDPNSLLAAAAAVSKITNGSLDVLINNAVTFNYASVGLTPSQIPVDEEATREIFKSSIDSSLFGAIWTTNAFLPLIENGRGKKIIHLTTGMADLLLIKGAGVAYTVDYSAGKGAMNVVVAKYAVELAPRGIKVGAISPGWVDTYEGPLPKSDMIIGFTQSMLESFQKIYPELKGQIQKEDSVRMMLETIDNLTEEQSGLVISHHGNQDWF</sequence>
<dbReference type="InterPro" id="IPR002347">
    <property type="entry name" value="SDR_fam"/>
</dbReference>
<dbReference type="InterPro" id="IPR052184">
    <property type="entry name" value="SDR_enzymes"/>
</dbReference>
<organism evidence="2 3">
    <name type="scientific">Lasiosphaeris hirsuta</name>
    <dbReference type="NCBI Taxonomy" id="260670"/>
    <lineage>
        <taxon>Eukaryota</taxon>
        <taxon>Fungi</taxon>
        <taxon>Dikarya</taxon>
        <taxon>Ascomycota</taxon>
        <taxon>Pezizomycotina</taxon>
        <taxon>Sordariomycetes</taxon>
        <taxon>Sordariomycetidae</taxon>
        <taxon>Sordariales</taxon>
        <taxon>Lasiosphaeriaceae</taxon>
        <taxon>Lasiosphaeris</taxon>
    </lineage>
</organism>
<proteinExistence type="predicted"/>
<dbReference type="Gene3D" id="3.40.50.720">
    <property type="entry name" value="NAD(P)-binding Rossmann-like Domain"/>
    <property type="match status" value="1"/>
</dbReference>
<evidence type="ECO:0008006" key="4">
    <source>
        <dbReference type="Google" id="ProtNLM"/>
    </source>
</evidence>
<dbReference type="InterPro" id="IPR036291">
    <property type="entry name" value="NAD(P)-bd_dom_sf"/>
</dbReference>
<dbReference type="PROSITE" id="PS00061">
    <property type="entry name" value="ADH_SHORT"/>
    <property type="match status" value="1"/>
</dbReference>
<dbReference type="SUPFAM" id="SSF51735">
    <property type="entry name" value="NAD(P)-binding Rossmann-fold domains"/>
    <property type="match status" value="1"/>
</dbReference>
<dbReference type="PRINTS" id="PR00081">
    <property type="entry name" value="GDHRDH"/>
</dbReference>
<dbReference type="PANTHER" id="PTHR45458">
    <property type="entry name" value="SHORT-CHAIN DEHYDROGENASE/REDUCTASE SDR"/>
    <property type="match status" value="1"/>
</dbReference>
<protein>
    <recommendedName>
        <fullName evidence="4">NAD(P)-binding protein</fullName>
    </recommendedName>
</protein>
<keyword evidence="3" id="KW-1185">Reference proteome</keyword>
<dbReference type="GO" id="GO:0016616">
    <property type="term" value="F:oxidoreductase activity, acting on the CH-OH group of donors, NAD or NADP as acceptor"/>
    <property type="evidence" value="ECO:0007669"/>
    <property type="project" value="TreeGrafter"/>
</dbReference>
<accession>A0AA40DNX5</accession>
<dbReference type="PANTHER" id="PTHR45458:SF3">
    <property type="entry name" value="CHAIN DEHYDROGENASE (ATSC), PUTATIVE-RELATED"/>
    <property type="match status" value="1"/>
</dbReference>
<gene>
    <name evidence="2" type="ORF">B0H67DRAFT_494065</name>
</gene>
<dbReference type="CDD" id="cd05325">
    <property type="entry name" value="carb_red_sniffer_like_SDR_c"/>
    <property type="match status" value="1"/>
</dbReference>
<keyword evidence="1" id="KW-0521">NADP</keyword>
<dbReference type="AlphaFoldDB" id="A0AA40DNX5"/>
<dbReference type="EMBL" id="JAUKUA010000005">
    <property type="protein sequence ID" value="KAK0710614.1"/>
    <property type="molecule type" value="Genomic_DNA"/>
</dbReference>
<reference evidence="2" key="1">
    <citation type="submission" date="2023-06" db="EMBL/GenBank/DDBJ databases">
        <title>Genome-scale phylogeny and comparative genomics of the fungal order Sordariales.</title>
        <authorList>
            <consortium name="Lawrence Berkeley National Laboratory"/>
            <person name="Hensen N."/>
            <person name="Bonometti L."/>
            <person name="Westerberg I."/>
            <person name="Brannstrom I.O."/>
            <person name="Guillou S."/>
            <person name="Cros-Aarteil S."/>
            <person name="Calhoun S."/>
            <person name="Haridas S."/>
            <person name="Kuo A."/>
            <person name="Mondo S."/>
            <person name="Pangilinan J."/>
            <person name="Riley R."/>
            <person name="Labutti K."/>
            <person name="Andreopoulos B."/>
            <person name="Lipzen A."/>
            <person name="Chen C."/>
            <person name="Yanf M."/>
            <person name="Daum C."/>
            <person name="Ng V."/>
            <person name="Clum A."/>
            <person name="Steindorff A."/>
            <person name="Ohm R."/>
            <person name="Martin F."/>
            <person name="Silar P."/>
            <person name="Natvig D."/>
            <person name="Lalanne C."/>
            <person name="Gautier V."/>
            <person name="Ament-Velasquez S.L."/>
            <person name="Kruys A."/>
            <person name="Hutchinson M.I."/>
            <person name="Powell A.J."/>
            <person name="Barry K."/>
            <person name="Miller A.N."/>
            <person name="Grigoriev I.V."/>
            <person name="Debuchy R."/>
            <person name="Gladieux P."/>
            <person name="Thoren M.H."/>
            <person name="Johannesson H."/>
        </authorList>
    </citation>
    <scope>NUCLEOTIDE SEQUENCE</scope>
    <source>
        <strain evidence="2">SMH4607-1</strain>
    </source>
</reference>
<comment type="caution">
    <text evidence="2">The sequence shown here is derived from an EMBL/GenBank/DDBJ whole genome shotgun (WGS) entry which is preliminary data.</text>
</comment>
<evidence type="ECO:0000313" key="2">
    <source>
        <dbReference type="EMBL" id="KAK0710614.1"/>
    </source>
</evidence>
<dbReference type="InterPro" id="IPR020904">
    <property type="entry name" value="Sc_DH/Rdtase_CS"/>
</dbReference>
<dbReference type="Pfam" id="PF00106">
    <property type="entry name" value="adh_short"/>
    <property type="match status" value="1"/>
</dbReference>
<name>A0AA40DNX5_9PEZI</name>